<name>A0A938YM98_9ACTN</name>
<dbReference type="RefSeq" id="WP_205255563.1">
    <property type="nucleotide sequence ID" value="NZ_BAAAPV010000003.1"/>
</dbReference>
<comment type="caution">
    <text evidence="2">The sequence shown here is derived from an EMBL/GenBank/DDBJ whole genome shotgun (WGS) entry which is preliminary data.</text>
</comment>
<sequence length="183" mass="18502">MAGLPGSGKTTGGLALAAALGAAVVDLDTATNPLLAVIAELTGAGTDMDHPALQGTVRDARYATVLDVAAENAALGRDVVVIAPFTREATDADAWGSLRRRLAPVPARLVWVAVPTAVAQARRSARGLVRDLKGTPVPADAALARVGGAPVVPHLLMDGSADTQSEVRRVIAAAGPAEHELDG</sequence>
<gene>
    <name evidence="1" type="ORF">JL107_02985</name>
    <name evidence="2" type="ORF">JL107_03535</name>
</gene>
<proteinExistence type="predicted"/>
<reference evidence="2" key="1">
    <citation type="submission" date="2021-01" db="EMBL/GenBank/DDBJ databases">
        <title>KCTC 19127 draft genome.</title>
        <authorList>
            <person name="An D."/>
        </authorList>
    </citation>
    <scope>NUCLEOTIDE SEQUENCE</scope>
    <source>
        <strain evidence="2">KCTC 19127</strain>
    </source>
</reference>
<evidence type="ECO:0000313" key="2">
    <source>
        <dbReference type="EMBL" id="MBM9475510.1"/>
    </source>
</evidence>
<accession>A0A938YM98</accession>
<dbReference type="InterPro" id="IPR027417">
    <property type="entry name" value="P-loop_NTPase"/>
</dbReference>
<evidence type="ECO:0000313" key="1">
    <source>
        <dbReference type="EMBL" id="MBM9475402.1"/>
    </source>
</evidence>
<dbReference type="Proteomes" id="UP000663801">
    <property type="component" value="Unassembled WGS sequence"/>
</dbReference>
<organism evidence="2 3">
    <name type="scientific">Nakamurella flavida</name>
    <dbReference type="NCBI Taxonomy" id="363630"/>
    <lineage>
        <taxon>Bacteria</taxon>
        <taxon>Bacillati</taxon>
        <taxon>Actinomycetota</taxon>
        <taxon>Actinomycetes</taxon>
        <taxon>Nakamurellales</taxon>
        <taxon>Nakamurellaceae</taxon>
        <taxon>Nakamurella</taxon>
    </lineage>
</organism>
<dbReference type="Pfam" id="PF13671">
    <property type="entry name" value="AAA_33"/>
    <property type="match status" value="1"/>
</dbReference>
<dbReference type="SUPFAM" id="SSF52540">
    <property type="entry name" value="P-loop containing nucleoside triphosphate hydrolases"/>
    <property type="match status" value="1"/>
</dbReference>
<protein>
    <submittedName>
        <fullName evidence="2">AAA family ATPase</fullName>
    </submittedName>
</protein>
<dbReference type="EMBL" id="JAERWL010000005">
    <property type="protein sequence ID" value="MBM9475510.1"/>
    <property type="molecule type" value="Genomic_DNA"/>
</dbReference>
<keyword evidence="3" id="KW-1185">Reference proteome</keyword>
<dbReference type="AlphaFoldDB" id="A0A938YM98"/>
<dbReference type="Gene3D" id="3.40.50.300">
    <property type="entry name" value="P-loop containing nucleotide triphosphate hydrolases"/>
    <property type="match status" value="1"/>
</dbReference>
<evidence type="ECO:0000313" key="3">
    <source>
        <dbReference type="Proteomes" id="UP000663801"/>
    </source>
</evidence>
<dbReference type="EMBL" id="JAERWL010000004">
    <property type="protein sequence ID" value="MBM9475402.1"/>
    <property type="molecule type" value="Genomic_DNA"/>
</dbReference>